<proteinExistence type="predicted"/>
<gene>
    <name evidence="1" type="ORF">I4X03_008585</name>
</gene>
<dbReference type="SUPFAM" id="SSF55729">
    <property type="entry name" value="Acyl-CoA N-acyltransferases (Nat)"/>
    <property type="match status" value="1"/>
</dbReference>
<sequence length="236" mass="27450">MKLTDITHEIWRLVRAGSQLHRMPRVLLEFDSNLHQEHISATHQSFTKRHPRYYVIRNKTVGIALINLRQFKTADDYLDTVKRKDLAGYQARRASARGYQVKTIDRNRFIDDIHAIHTSTEVRQGRPMDDAYRVKETAFQDLPHFSYFGAMDDKQQLVGYCNLAILGNFAATERVIGNKNNDGAMYLLLTEIICSLIEQKTVNYLMYDSYLGAQPGLRNFKRKLGFRPYLVRYSLA</sequence>
<reference evidence="1 2" key="1">
    <citation type="submission" date="2021-08" db="EMBL/GenBank/DDBJ databases">
        <title>Massilia sp. R798.</title>
        <authorList>
            <person name="Baek J.H."/>
            <person name="Jung H.S."/>
            <person name="Kim K.R."/>
            <person name="Jeon C.O."/>
        </authorList>
    </citation>
    <scope>NUCLEOTIDE SEQUENCE [LARGE SCALE GENOMIC DNA]</scope>
    <source>
        <strain evidence="1 2">R798</strain>
    </source>
</reference>
<organism evidence="1 2">
    <name type="scientific">Massilia soli</name>
    <dbReference type="NCBI Taxonomy" id="2792854"/>
    <lineage>
        <taxon>Bacteria</taxon>
        <taxon>Pseudomonadati</taxon>
        <taxon>Pseudomonadota</taxon>
        <taxon>Betaproteobacteria</taxon>
        <taxon>Burkholderiales</taxon>
        <taxon>Oxalobacteraceae</taxon>
        <taxon>Telluria group</taxon>
        <taxon>Massilia</taxon>
    </lineage>
</organism>
<comment type="caution">
    <text evidence="1">The sequence shown here is derived from an EMBL/GenBank/DDBJ whole genome shotgun (WGS) entry which is preliminary data.</text>
</comment>
<accession>A0ABS7SN66</accession>
<dbReference type="EMBL" id="JAFBIL020000003">
    <property type="protein sequence ID" value="MBZ2207316.1"/>
    <property type="molecule type" value="Genomic_DNA"/>
</dbReference>
<protein>
    <recommendedName>
        <fullName evidence="3">GNAT family N-acetyltransferase</fullName>
    </recommendedName>
</protein>
<evidence type="ECO:0008006" key="3">
    <source>
        <dbReference type="Google" id="ProtNLM"/>
    </source>
</evidence>
<dbReference type="InterPro" id="IPR016181">
    <property type="entry name" value="Acyl_CoA_acyltransferase"/>
</dbReference>
<dbReference type="RefSeq" id="WP_223467811.1">
    <property type="nucleotide sequence ID" value="NZ_JAFBIL020000003.1"/>
</dbReference>
<name>A0ABS7SN66_9BURK</name>
<evidence type="ECO:0000313" key="1">
    <source>
        <dbReference type="EMBL" id="MBZ2207316.1"/>
    </source>
</evidence>
<dbReference type="Proteomes" id="UP000809349">
    <property type="component" value="Unassembled WGS sequence"/>
</dbReference>
<keyword evidence="2" id="KW-1185">Reference proteome</keyword>
<evidence type="ECO:0000313" key="2">
    <source>
        <dbReference type="Proteomes" id="UP000809349"/>
    </source>
</evidence>
<dbReference type="Gene3D" id="3.40.630.30">
    <property type="match status" value="1"/>
</dbReference>